<evidence type="ECO:0000256" key="1">
    <source>
        <dbReference type="SAM" id="MobiDB-lite"/>
    </source>
</evidence>
<protein>
    <submittedName>
        <fullName evidence="2">Uncharacterized protein</fullName>
    </submittedName>
</protein>
<gene>
    <name evidence="2" type="ORF">ACFSR9_09685</name>
</gene>
<evidence type="ECO:0000313" key="3">
    <source>
        <dbReference type="Proteomes" id="UP001597475"/>
    </source>
</evidence>
<feature type="compositionally biased region" description="Basic and acidic residues" evidence="1">
    <location>
        <begin position="50"/>
        <end position="60"/>
    </location>
</feature>
<sequence length="102" mass="10908">MVDATRAAWEAGDTQPLPHRLPSALRAGERPSRAAVGGPGVRRAGAGVRGPDRRLGEPACRRPRRSLRGTGAAAETARLCCLGARRRAGRWRRRSWAGCAPC</sequence>
<dbReference type="EMBL" id="JBHUMK010000041">
    <property type="protein sequence ID" value="MFD2609703.1"/>
    <property type="molecule type" value="Genomic_DNA"/>
</dbReference>
<evidence type="ECO:0000313" key="2">
    <source>
        <dbReference type="EMBL" id="MFD2609703.1"/>
    </source>
</evidence>
<name>A0ABW5P5L9_9DEIO</name>
<keyword evidence="3" id="KW-1185">Reference proteome</keyword>
<feature type="compositionally biased region" description="Low complexity" evidence="1">
    <location>
        <begin position="33"/>
        <end position="46"/>
    </location>
</feature>
<dbReference type="RefSeq" id="WP_386845308.1">
    <property type="nucleotide sequence ID" value="NZ_JBHUMK010000041.1"/>
</dbReference>
<accession>A0ABW5P5L9</accession>
<organism evidence="2 3">
    <name type="scientific">Deinococcus taklimakanensis</name>
    <dbReference type="NCBI Taxonomy" id="536443"/>
    <lineage>
        <taxon>Bacteria</taxon>
        <taxon>Thermotogati</taxon>
        <taxon>Deinococcota</taxon>
        <taxon>Deinococci</taxon>
        <taxon>Deinococcales</taxon>
        <taxon>Deinococcaceae</taxon>
        <taxon>Deinococcus</taxon>
    </lineage>
</organism>
<proteinExistence type="predicted"/>
<feature type="region of interest" description="Disordered" evidence="1">
    <location>
        <begin position="1"/>
        <end position="68"/>
    </location>
</feature>
<reference evidence="3" key="1">
    <citation type="journal article" date="2019" name="Int. J. Syst. Evol. Microbiol.">
        <title>The Global Catalogue of Microorganisms (GCM) 10K type strain sequencing project: providing services to taxonomists for standard genome sequencing and annotation.</title>
        <authorList>
            <consortium name="The Broad Institute Genomics Platform"/>
            <consortium name="The Broad Institute Genome Sequencing Center for Infectious Disease"/>
            <person name="Wu L."/>
            <person name="Ma J."/>
        </authorList>
    </citation>
    <scope>NUCLEOTIDE SEQUENCE [LARGE SCALE GENOMIC DNA]</scope>
    <source>
        <strain evidence="3">KCTC 33842</strain>
    </source>
</reference>
<comment type="caution">
    <text evidence="2">The sequence shown here is derived from an EMBL/GenBank/DDBJ whole genome shotgun (WGS) entry which is preliminary data.</text>
</comment>
<dbReference type="Proteomes" id="UP001597475">
    <property type="component" value="Unassembled WGS sequence"/>
</dbReference>